<keyword evidence="3" id="KW-1185">Reference proteome</keyword>
<protein>
    <submittedName>
        <fullName evidence="2">Uncharacterized protein</fullName>
    </submittedName>
</protein>
<dbReference type="AlphaFoldDB" id="A0A9Q0KL46"/>
<proteinExistence type="predicted"/>
<name>A0A9Q0KL46_9MAGN</name>
<reference evidence="2" key="1">
    <citation type="journal article" date="2023" name="Plant J.">
        <title>The genome of the king protea, Protea cynaroides.</title>
        <authorList>
            <person name="Chang J."/>
            <person name="Duong T.A."/>
            <person name="Schoeman C."/>
            <person name="Ma X."/>
            <person name="Roodt D."/>
            <person name="Barker N."/>
            <person name="Li Z."/>
            <person name="Van de Peer Y."/>
            <person name="Mizrachi E."/>
        </authorList>
    </citation>
    <scope>NUCLEOTIDE SEQUENCE</scope>
    <source>
        <tissue evidence="2">Young leaves</tissue>
    </source>
</reference>
<organism evidence="2 3">
    <name type="scientific">Protea cynaroides</name>
    <dbReference type="NCBI Taxonomy" id="273540"/>
    <lineage>
        <taxon>Eukaryota</taxon>
        <taxon>Viridiplantae</taxon>
        <taxon>Streptophyta</taxon>
        <taxon>Embryophyta</taxon>
        <taxon>Tracheophyta</taxon>
        <taxon>Spermatophyta</taxon>
        <taxon>Magnoliopsida</taxon>
        <taxon>Proteales</taxon>
        <taxon>Proteaceae</taxon>
        <taxon>Protea</taxon>
    </lineage>
</organism>
<accession>A0A9Q0KL46</accession>
<comment type="caution">
    <text evidence="2">The sequence shown here is derived from an EMBL/GenBank/DDBJ whole genome shotgun (WGS) entry which is preliminary data.</text>
</comment>
<evidence type="ECO:0000256" key="1">
    <source>
        <dbReference type="SAM" id="MobiDB-lite"/>
    </source>
</evidence>
<dbReference type="EMBL" id="JAMYWD010000004">
    <property type="protein sequence ID" value="KAJ4972542.1"/>
    <property type="molecule type" value="Genomic_DNA"/>
</dbReference>
<gene>
    <name evidence="2" type="ORF">NE237_005716</name>
</gene>
<sequence>MEGYDLFCEAEGSDPSGFCEGDRQEKEREAEPSIDQEFFSTDLGLTGRSQWLHSLAATAVGPCDCCCKGIGDAASTAGWPPRGNVVIRWSTLEGSVPDLKRFRTPQLLHSKSSGIWFWFSKSSGICLWFRRNSDLQEESSAMEDQTLETVFEKCDVISVHGFPMSKILWAMLKERLSELASIT</sequence>
<feature type="compositionally biased region" description="Basic and acidic residues" evidence="1">
    <location>
        <begin position="20"/>
        <end position="31"/>
    </location>
</feature>
<dbReference type="Proteomes" id="UP001141806">
    <property type="component" value="Unassembled WGS sequence"/>
</dbReference>
<feature type="region of interest" description="Disordered" evidence="1">
    <location>
        <begin position="11"/>
        <end position="32"/>
    </location>
</feature>
<evidence type="ECO:0000313" key="3">
    <source>
        <dbReference type="Proteomes" id="UP001141806"/>
    </source>
</evidence>
<evidence type="ECO:0000313" key="2">
    <source>
        <dbReference type="EMBL" id="KAJ4972542.1"/>
    </source>
</evidence>